<dbReference type="Pfam" id="PF01189">
    <property type="entry name" value="Methyltr_RsmB-F"/>
    <property type="match status" value="1"/>
</dbReference>
<dbReference type="InterPro" id="IPR001678">
    <property type="entry name" value="MeTrfase_RsmB-F_NOP2_dom"/>
</dbReference>
<dbReference type="CDD" id="cd21150">
    <property type="entry name" value="PUA_NSun6-like"/>
    <property type="match status" value="1"/>
</dbReference>
<dbReference type="PROSITE" id="PS50890">
    <property type="entry name" value="PUA"/>
    <property type="match status" value="1"/>
</dbReference>
<feature type="binding site" evidence="6">
    <location>
        <begin position="244"/>
        <end position="250"/>
    </location>
    <ligand>
        <name>S-adenosyl-L-methionine</name>
        <dbReference type="ChEBI" id="CHEBI:59789"/>
    </ligand>
</feature>
<dbReference type="PRINTS" id="PR02008">
    <property type="entry name" value="RCMTFAMILY"/>
</dbReference>
<evidence type="ECO:0000256" key="1">
    <source>
        <dbReference type="ARBA" id="ARBA00007494"/>
    </source>
</evidence>
<dbReference type="EMBL" id="HAED01001905">
    <property type="protein sequence ID" value="SBQ87750.1"/>
    <property type="molecule type" value="Transcribed_RNA"/>
</dbReference>
<reference evidence="8" key="2">
    <citation type="submission" date="2016-06" db="EMBL/GenBank/DDBJ databases">
        <title>The genome of a short-lived fish provides insights into sex chromosome evolution and the genetic control of aging.</title>
        <authorList>
            <person name="Reichwald K."/>
            <person name="Felder M."/>
            <person name="Petzold A."/>
            <person name="Koch P."/>
            <person name="Groth M."/>
            <person name="Platzer M."/>
        </authorList>
    </citation>
    <scope>NUCLEOTIDE SEQUENCE</scope>
    <source>
        <tissue evidence="8">Brain</tissue>
    </source>
</reference>
<evidence type="ECO:0000259" key="7">
    <source>
        <dbReference type="PROSITE" id="PS51686"/>
    </source>
</evidence>
<evidence type="ECO:0000256" key="4">
    <source>
        <dbReference type="ARBA" id="ARBA00022691"/>
    </source>
</evidence>
<sequence>MAETADFPRISLKPEVTEYLRSIFLNKEMLAAVGHQEAECRFQKLLTCLSHPPSYTCVRASTHLVPLEEIQRKLHEELKQTREEASVQIVPHPRIADVLLLPVDGPRPVEQLSSEVVVGAQCGSALLRGAHVFAPGIIACPKYMKVGDKVSVFSDLEGRCTRGATSFQGNKVFVGNGVAEMNRSHIFCSDKPLRGVGVRMVDPLYQSPPFDGVLPSLVFLQNLPSVVVGHVLGPQPGERILDMCAAPGGKTCHIAALMRDQGEVVALDRIRNKVERIRQNAQTLHLQSIKAFCFNSVDAVSDDPPQQTEGPPFPPESFDRVLLDAPCSGLGQRPNMACSWSLKEIRSYQPLQRKLFHAAVRLLKRGGVLVYSTCTVTLAENEEQVAWALSTFPCLTLEPQEPHIGAEGMLGAGLSPEQLRLLQRFRPELSWDQTEKKVPLISRVDGDTIGFFIAKFLKN</sequence>
<dbReference type="GO" id="GO:0008173">
    <property type="term" value="F:RNA methyltransferase activity"/>
    <property type="evidence" value="ECO:0007669"/>
    <property type="project" value="InterPro"/>
</dbReference>
<dbReference type="InterPro" id="IPR015947">
    <property type="entry name" value="PUA-like_sf"/>
</dbReference>
<keyword evidence="5 6" id="KW-0694">RNA-binding</keyword>
<dbReference type="InterPro" id="IPR049560">
    <property type="entry name" value="MeTrfase_RsmB-F_NOP2_cat"/>
</dbReference>
<evidence type="ECO:0000256" key="2">
    <source>
        <dbReference type="ARBA" id="ARBA00022603"/>
    </source>
</evidence>
<gene>
    <name evidence="8" type="primary">NSUN6</name>
</gene>
<dbReference type="Gene3D" id="3.40.50.150">
    <property type="entry name" value="Vaccinia Virus protein VP39"/>
    <property type="match status" value="1"/>
</dbReference>
<dbReference type="PROSITE" id="PS01153">
    <property type="entry name" value="NOL1_NOP2_SUN"/>
    <property type="match status" value="1"/>
</dbReference>
<accession>A0A1A8HTP7</accession>
<dbReference type="PROSITE" id="PS51686">
    <property type="entry name" value="SAM_MT_RSMB_NOP"/>
    <property type="match status" value="1"/>
</dbReference>
<dbReference type="InterPro" id="IPR036974">
    <property type="entry name" value="PUA_sf"/>
</dbReference>
<dbReference type="PANTHER" id="PTHR22807">
    <property type="entry name" value="NOP2 YEAST -RELATED NOL1/NOP2/FMU SUN DOMAIN-CONTAINING"/>
    <property type="match status" value="1"/>
</dbReference>
<feature type="binding site" evidence="6">
    <location>
        <position position="324"/>
    </location>
    <ligand>
        <name>S-adenosyl-L-methionine</name>
        <dbReference type="ChEBI" id="CHEBI:59789"/>
    </ligand>
</feature>
<evidence type="ECO:0000256" key="6">
    <source>
        <dbReference type="PROSITE-ProRule" id="PRU01023"/>
    </source>
</evidence>
<dbReference type="SUPFAM" id="SSF53335">
    <property type="entry name" value="S-adenosyl-L-methionine-dependent methyltransferases"/>
    <property type="match status" value="1"/>
</dbReference>
<dbReference type="InterPro" id="IPR023267">
    <property type="entry name" value="RCMT"/>
</dbReference>
<comment type="caution">
    <text evidence="6">Lacks conserved residue(s) required for the propagation of feature annotation.</text>
</comment>
<evidence type="ECO:0000256" key="3">
    <source>
        <dbReference type="ARBA" id="ARBA00022679"/>
    </source>
</evidence>
<dbReference type="InterPro" id="IPR029063">
    <property type="entry name" value="SAM-dependent_MTases_sf"/>
</dbReference>
<comment type="similarity">
    <text evidence="1 6">Belongs to the class I-like SAM-binding methyltransferase superfamily. RsmB/NOP family.</text>
</comment>
<feature type="binding site" evidence="6">
    <location>
        <position position="268"/>
    </location>
    <ligand>
        <name>S-adenosyl-L-methionine</name>
        <dbReference type="ChEBI" id="CHEBI:59789"/>
    </ligand>
</feature>
<dbReference type="Gene3D" id="2.30.130.10">
    <property type="entry name" value="PUA domain"/>
    <property type="match status" value="1"/>
</dbReference>
<dbReference type="GO" id="GO:0003723">
    <property type="term" value="F:RNA binding"/>
    <property type="evidence" value="ECO:0007669"/>
    <property type="project" value="UniProtKB-UniRule"/>
</dbReference>
<evidence type="ECO:0000313" key="8">
    <source>
        <dbReference type="EMBL" id="SBQ87750.1"/>
    </source>
</evidence>
<reference evidence="8" key="1">
    <citation type="submission" date="2016-05" db="EMBL/GenBank/DDBJ databases">
        <authorList>
            <person name="Lavstsen T."/>
            <person name="Jespersen J.S."/>
        </authorList>
    </citation>
    <scope>NUCLEOTIDE SEQUENCE</scope>
    <source>
        <tissue evidence="8">Brain</tissue>
    </source>
</reference>
<dbReference type="PANTHER" id="PTHR22807:SF34">
    <property type="entry name" value="TRNA (CYTOSINE(72)-C(5))-METHYLTRANSFERASE NSUN6"/>
    <property type="match status" value="1"/>
</dbReference>
<dbReference type="GO" id="GO:0001510">
    <property type="term" value="P:RNA methylation"/>
    <property type="evidence" value="ECO:0007669"/>
    <property type="project" value="InterPro"/>
</dbReference>
<keyword evidence="2 6" id="KW-0489">Methyltransferase</keyword>
<keyword evidence="3 6" id="KW-0808">Transferase</keyword>
<dbReference type="AlphaFoldDB" id="A0A1A8HTP7"/>
<organism evidence="8">
    <name type="scientific">Nothobranchius kuhntae</name>
    <name type="common">Beira killifish</name>
    <dbReference type="NCBI Taxonomy" id="321403"/>
    <lineage>
        <taxon>Eukaryota</taxon>
        <taxon>Metazoa</taxon>
        <taxon>Chordata</taxon>
        <taxon>Craniata</taxon>
        <taxon>Vertebrata</taxon>
        <taxon>Euteleostomi</taxon>
        <taxon>Actinopterygii</taxon>
        <taxon>Neopterygii</taxon>
        <taxon>Teleostei</taxon>
        <taxon>Neoteleostei</taxon>
        <taxon>Acanthomorphata</taxon>
        <taxon>Ovalentaria</taxon>
        <taxon>Atherinomorphae</taxon>
        <taxon>Cyprinodontiformes</taxon>
        <taxon>Nothobranchiidae</taxon>
        <taxon>Nothobranchius</taxon>
    </lineage>
</organism>
<dbReference type="InterPro" id="IPR018314">
    <property type="entry name" value="RsmB/NOL1/NOP2-like_CS"/>
</dbReference>
<evidence type="ECO:0000256" key="5">
    <source>
        <dbReference type="ARBA" id="ARBA00022884"/>
    </source>
</evidence>
<feature type="domain" description="SAM-dependent MTase RsmB/NOP-type" evidence="7">
    <location>
        <begin position="143"/>
        <end position="459"/>
    </location>
</feature>
<feature type="active site" description="Nucleophile" evidence="6">
    <location>
        <position position="374"/>
    </location>
</feature>
<proteinExistence type="inferred from homology"/>
<name>A0A1A8HTP7_NOTKU</name>
<protein>
    <submittedName>
        <fullName evidence="8">NOP2/Sun domain family, member 6</fullName>
    </submittedName>
</protein>
<dbReference type="CDD" id="cd02440">
    <property type="entry name" value="AdoMet_MTases"/>
    <property type="match status" value="1"/>
</dbReference>
<dbReference type="SUPFAM" id="SSF88697">
    <property type="entry name" value="PUA domain-like"/>
    <property type="match status" value="1"/>
</dbReference>
<keyword evidence="4 6" id="KW-0949">S-adenosyl-L-methionine</keyword>